<dbReference type="RefSeq" id="WP_054361663.1">
    <property type="nucleotide sequence ID" value="NZ_LJYW01000001.1"/>
</dbReference>
<dbReference type="Proteomes" id="UP000048984">
    <property type="component" value="Unassembled WGS sequence"/>
</dbReference>
<dbReference type="EMBL" id="LJYW01000001">
    <property type="protein sequence ID" value="KPL55496.1"/>
    <property type="molecule type" value="Genomic_DNA"/>
</dbReference>
<dbReference type="SUPFAM" id="SSF53448">
    <property type="entry name" value="Nucleotide-diphospho-sugar transferases"/>
    <property type="match status" value="1"/>
</dbReference>
<gene>
    <name evidence="3" type="ORF">ABB55_27360</name>
</gene>
<dbReference type="PANTHER" id="PTHR43685">
    <property type="entry name" value="GLYCOSYLTRANSFERASE"/>
    <property type="match status" value="1"/>
</dbReference>
<protein>
    <recommendedName>
        <fullName evidence="2">Glycosyltransferase 2-like domain-containing protein</fullName>
    </recommendedName>
</protein>
<dbReference type="Pfam" id="PF00535">
    <property type="entry name" value="Glycos_transf_2"/>
    <property type="match status" value="1"/>
</dbReference>
<dbReference type="InterPro" id="IPR001173">
    <property type="entry name" value="Glyco_trans_2-like"/>
</dbReference>
<evidence type="ECO:0000259" key="2">
    <source>
        <dbReference type="Pfam" id="PF00535"/>
    </source>
</evidence>
<accession>A0A0P6VWG2</accession>
<dbReference type="Gene3D" id="3.90.550.10">
    <property type="entry name" value="Spore Coat Polysaccharide Biosynthesis Protein SpsA, Chain A"/>
    <property type="match status" value="1"/>
</dbReference>
<feature type="region of interest" description="Disordered" evidence="1">
    <location>
        <begin position="282"/>
        <end position="302"/>
    </location>
</feature>
<sequence>MSFRKQLKTLRKSTLRALADLRRAALRRGALANGDAYELVTDPGTAWPGYAALPAGADDAAGHSISCVMVSRGLPDIVGGALASFAAQDHARRELVVVVPAPRIEAVRRLAAAHAVDARIIAAPDGATLGELRNLGIARSDGEIVCQWDDDDIYARDRLRLTASALVRSHKAAALLNRVTFWWPARRTIAISKPRHWEGTIAVWRKAIPIYPALARGEDTFVTHGILRYGGVAMLDAPELYVYRVTGRNTWDEPHFERILKACTDIRTGADHDRRIEALSRRVGPHLAQRAPTGAPTDPVHP</sequence>
<evidence type="ECO:0000313" key="3">
    <source>
        <dbReference type="EMBL" id="KPL55496.1"/>
    </source>
</evidence>
<dbReference type="CDD" id="cd00761">
    <property type="entry name" value="Glyco_tranf_GTA_type"/>
    <property type="match status" value="1"/>
</dbReference>
<dbReference type="AlphaFoldDB" id="A0A0P6VWG2"/>
<evidence type="ECO:0000256" key="1">
    <source>
        <dbReference type="SAM" id="MobiDB-lite"/>
    </source>
</evidence>
<dbReference type="InterPro" id="IPR029044">
    <property type="entry name" value="Nucleotide-diphossugar_trans"/>
</dbReference>
<organism evidence="3 4">
    <name type="scientific">Prosthecodimorpha hirschii</name>
    <dbReference type="NCBI Taxonomy" id="665126"/>
    <lineage>
        <taxon>Bacteria</taxon>
        <taxon>Pseudomonadati</taxon>
        <taxon>Pseudomonadota</taxon>
        <taxon>Alphaproteobacteria</taxon>
        <taxon>Hyphomicrobiales</taxon>
        <taxon>Ancalomicrobiaceae</taxon>
        <taxon>Prosthecodimorpha</taxon>
    </lineage>
</organism>
<comment type="caution">
    <text evidence="3">The sequence shown here is derived from an EMBL/GenBank/DDBJ whole genome shotgun (WGS) entry which is preliminary data.</text>
</comment>
<proteinExistence type="predicted"/>
<keyword evidence="4" id="KW-1185">Reference proteome</keyword>
<dbReference type="InterPro" id="IPR050834">
    <property type="entry name" value="Glycosyltransf_2"/>
</dbReference>
<dbReference type="PANTHER" id="PTHR43685:SF2">
    <property type="entry name" value="GLYCOSYLTRANSFERASE 2-LIKE DOMAIN-CONTAINING PROTEIN"/>
    <property type="match status" value="1"/>
</dbReference>
<dbReference type="STRING" id="665126.ABB55_27360"/>
<feature type="domain" description="Glycosyltransferase 2-like" evidence="2">
    <location>
        <begin position="69"/>
        <end position="180"/>
    </location>
</feature>
<evidence type="ECO:0000313" key="4">
    <source>
        <dbReference type="Proteomes" id="UP000048984"/>
    </source>
</evidence>
<name>A0A0P6VWG2_9HYPH</name>
<reference evidence="3 4" key="1">
    <citation type="submission" date="2015-09" db="EMBL/GenBank/DDBJ databases">
        <authorList>
            <person name="Jackson K.R."/>
            <person name="Lunt B.L."/>
            <person name="Fisher J.N.B."/>
            <person name="Gardner A.V."/>
            <person name="Bailey M.E."/>
            <person name="Deus L.M."/>
            <person name="Earl A.S."/>
            <person name="Gibby P.D."/>
            <person name="Hartmann K.A."/>
            <person name="Liu J.E."/>
            <person name="Manci A.M."/>
            <person name="Nielsen D.A."/>
            <person name="Solomon M.B."/>
            <person name="Breakwell D.P."/>
            <person name="Burnett S.H."/>
            <person name="Grose J.H."/>
        </authorList>
    </citation>
    <scope>NUCLEOTIDE SEQUENCE [LARGE SCALE GENOMIC DNA]</scope>
    <source>
        <strain evidence="3 4">16</strain>
    </source>
</reference>
<reference evidence="3 4" key="2">
    <citation type="submission" date="2015-10" db="EMBL/GenBank/DDBJ databases">
        <title>Draft Genome Sequence of Prosthecomicrobium hirschii ATCC 27832.</title>
        <authorList>
            <person name="Daniel J."/>
            <person name="Givan S.A."/>
            <person name="Brun Y.V."/>
            <person name="Brown P.J."/>
        </authorList>
    </citation>
    <scope>NUCLEOTIDE SEQUENCE [LARGE SCALE GENOMIC DNA]</scope>
    <source>
        <strain evidence="3 4">16</strain>
    </source>
</reference>